<keyword evidence="4" id="KW-1185">Reference proteome</keyword>
<gene>
    <name evidence="3" type="ORF">BGZ80_007234</name>
</gene>
<sequence>MPKSQHRIGNPRARVRKSLPVPSSKFFERPTSIATAAAAADQANGHLTNDAAHNLSTVQRSGISRTRRRTNSTSSTSTTYLRKAAAAVIASVHQTHLRMQQQQQKQLQQQKQQQQFGTAQALSSESFDELRALYDEREEGYTSSTDIGPEYRHSHHYYQYSQPCEPGEDDAVVLQSYLRHSQTQSEHYQGNFSSYNDFYQGASRAVSAQVVPENDLNIYDQQHSDDNWATASYPSAYLRSEAQVDPTNSHQRRRRSKIQQLPKLQLHPQPHQQLESLPATANKDIPFGAAIDSYLIPESNTKHDILAARFNRAQIDHYPVIESEEVMATGHQHTPNGDARMLDGQYCDDHNGHEGLEGRYHDRDYNPSQGIHNDLISPIQSSFLVSQGNNNKNNNAWDLEMHSETEQQPWLGYIEEQMYSNTDILRQQQEEARDRLQEQHLLDTISQLEQEVVELRDANRELQAFLRESEERYDCLATEFDARICQIQDEHELSKEETKRRAKRFHDEAMKKREKEEEKRLTSMQEHVGQLEASNKELCATIRAMQRERFETERSQRDDLAALSSFLQNDIIPTLHNMLVMPVEMERAQADDAKPLPVPLALQTDTLWDKVHGRKFMDKLVESPDTISPPASKSSTTTSDMDSPDPLVGRPPSKEEHSSSRSCTTLRGQKCLKLLEHLWTILITVSPTAAVGHREYPTASRGDIGDEDQTLWRKQQKRHSDSSISSGKTLVIPRLILPSNSSHFIATATTTEHSDTLTAFAFDGHKEAQEPLDREAGMDVKQQCIRLYRESLEDVRTEMLAKVTQKCAKNHIKKSS</sequence>
<feature type="compositionally biased region" description="Low complexity" evidence="2">
    <location>
        <begin position="259"/>
        <end position="271"/>
    </location>
</feature>
<protein>
    <submittedName>
        <fullName evidence="3">Uncharacterized protein</fullName>
    </submittedName>
</protein>
<feature type="region of interest" description="Disordered" evidence="2">
    <location>
        <begin position="102"/>
        <end position="123"/>
    </location>
</feature>
<feature type="region of interest" description="Disordered" evidence="2">
    <location>
        <begin position="1"/>
        <end position="23"/>
    </location>
</feature>
<dbReference type="Proteomes" id="UP000703661">
    <property type="component" value="Unassembled WGS sequence"/>
</dbReference>
<keyword evidence="1" id="KW-0175">Coiled coil</keyword>
<dbReference type="AlphaFoldDB" id="A0A9P6MYA5"/>
<feature type="coiled-coil region" evidence="1">
    <location>
        <begin position="419"/>
        <end position="548"/>
    </location>
</feature>
<feature type="compositionally biased region" description="Low complexity" evidence="2">
    <location>
        <begin position="102"/>
        <end position="115"/>
    </location>
</feature>
<dbReference type="EMBL" id="JAAAID010000367">
    <property type="protein sequence ID" value="KAG0018379.1"/>
    <property type="molecule type" value="Genomic_DNA"/>
</dbReference>
<feature type="region of interest" description="Disordered" evidence="2">
    <location>
        <begin position="60"/>
        <end position="79"/>
    </location>
</feature>
<feature type="region of interest" description="Disordered" evidence="2">
    <location>
        <begin position="694"/>
        <end position="725"/>
    </location>
</feature>
<comment type="caution">
    <text evidence="3">The sequence shown here is derived from an EMBL/GenBank/DDBJ whole genome shotgun (WGS) entry which is preliminary data.</text>
</comment>
<accession>A0A9P6MYA5</accession>
<feature type="region of interest" description="Disordered" evidence="2">
    <location>
        <begin position="239"/>
        <end position="271"/>
    </location>
</feature>
<reference evidence="3" key="1">
    <citation type="journal article" date="2020" name="Fungal Divers.">
        <title>Resolving the Mortierellaceae phylogeny through synthesis of multi-gene phylogenetics and phylogenomics.</title>
        <authorList>
            <person name="Vandepol N."/>
            <person name="Liber J."/>
            <person name="Desiro A."/>
            <person name="Na H."/>
            <person name="Kennedy M."/>
            <person name="Barry K."/>
            <person name="Grigoriev I.V."/>
            <person name="Miller A.N."/>
            <person name="O'Donnell K."/>
            <person name="Stajich J.E."/>
            <person name="Bonito G."/>
        </authorList>
    </citation>
    <scope>NUCLEOTIDE SEQUENCE</scope>
    <source>
        <strain evidence="3">NRRL 2769</strain>
    </source>
</reference>
<evidence type="ECO:0000313" key="3">
    <source>
        <dbReference type="EMBL" id="KAG0018379.1"/>
    </source>
</evidence>
<evidence type="ECO:0000313" key="4">
    <source>
        <dbReference type="Proteomes" id="UP000703661"/>
    </source>
</evidence>
<proteinExistence type="predicted"/>
<organism evidence="3 4">
    <name type="scientific">Entomortierella chlamydospora</name>
    <dbReference type="NCBI Taxonomy" id="101097"/>
    <lineage>
        <taxon>Eukaryota</taxon>
        <taxon>Fungi</taxon>
        <taxon>Fungi incertae sedis</taxon>
        <taxon>Mucoromycota</taxon>
        <taxon>Mortierellomycotina</taxon>
        <taxon>Mortierellomycetes</taxon>
        <taxon>Mortierellales</taxon>
        <taxon>Mortierellaceae</taxon>
        <taxon>Entomortierella</taxon>
    </lineage>
</organism>
<feature type="region of interest" description="Disordered" evidence="2">
    <location>
        <begin position="620"/>
        <end position="663"/>
    </location>
</feature>
<evidence type="ECO:0000256" key="2">
    <source>
        <dbReference type="SAM" id="MobiDB-lite"/>
    </source>
</evidence>
<evidence type="ECO:0000256" key="1">
    <source>
        <dbReference type="SAM" id="Coils"/>
    </source>
</evidence>
<feature type="compositionally biased region" description="Low complexity" evidence="2">
    <location>
        <begin position="626"/>
        <end position="645"/>
    </location>
</feature>
<name>A0A9P6MYA5_9FUNG</name>